<organism evidence="1 2">
    <name type="scientific">Strigomonas culicis</name>
    <dbReference type="NCBI Taxonomy" id="28005"/>
    <lineage>
        <taxon>Eukaryota</taxon>
        <taxon>Discoba</taxon>
        <taxon>Euglenozoa</taxon>
        <taxon>Kinetoplastea</taxon>
        <taxon>Metakinetoplastina</taxon>
        <taxon>Trypanosomatida</taxon>
        <taxon>Trypanosomatidae</taxon>
        <taxon>Strigomonadinae</taxon>
        <taxon>Strigomonas</taxon>
    </lineage>
</organism>
<name>S9U4I0_9TRYP</name>
<evidence type="ECO:0000313" key="2">
    <source>
        <dbReference type="Proteomes" id="UP000015354"/>
    </source>
</evidence>
<dbReference type="AlphaFoldDB" id="S9U4I0"/>
<evidence type="ECO:0000313" key="1">
    <source>
        <dbReference type="EMBL" id="EPY25667.1"/>
    </source>
</evidence>
<dbReference type="OrthoDB" id="270550at2759"/>
<protein>
    <submittedName>
        <fullName evidence="1">Uncharacterized protein</fullName>
    </submittedName>
</protein>
<sequence length="382" mass="42812">MNLPFSLRHQFLHKGYAVVPNVMPRSVSQAIRAAAVEATQLRAPAFAELPTLDTVLRESSAAANPQEAAVRSYHEKRRALLRVYRAWRQQRRRNLRVVQSFLQGRRREDLTGEDLWQLSERLAETARTLSPERVTASRADREAAVRAAIDEYRCNAWMTSPELKRTLFEDTDLRARLAQVAEEVGGVEKAVVFADAPFLREAYGNPVYYHCTAPQIGTQTNVPMKRGGVPAVTLLLLTFTPSDLCMRPHVLEHSHPFVRQQYGAEVHPATLHTPFLPMEAHVPNMLQHFCFDGRVAGAALADPALVEGAVVVIDPHVFMAFDANLTNRAEVIYRLHLVNEDAVPDLQAPSWIRGWHGLPSDISFATPSIFPPLYTARTTCSQ</sequence>
<comment type="caution">
    <text evidence="1">The sequence shown here is derived from an EMBL/GenBank/DDBJ whole genome shotgun (WGS) entry which is preliminary data.</text>
</comment>
<dbReference type="Proteomes" id="UP000015354">
    <property type="component" value="Unassembled WGS sequence"/>
</dbReference>
<keyword evidence="2" id="KW-1185">Reference proteome</keyword>
<proteinExistence type="predicted"/>
<reference evidence="1 2" key="1">
    <citation type="journal article" date="2013" name="PLoS ONE">
        <title>Predicting the Proteins of Angomonas deanei, Strigomonas culicis and Their Respective Endosymbionts Reveals New Aspects of the Trypanosomatidae Family.</title>
        <authorList>
            <person name="Motta M.C."/>
            <person name="Martins A.C."/>
            <person name="de Souza S.S."/>
            <person name="Catta-Preta C.M."/>
            <person name="Silva R."/>
            <person name="Klein C.C."/>
            <person name="de Almeida L.G."/>
            <person name="de Lima Cunha O."/>
            <person name="Ciapina L.P."/>
            <person name="Brocchi M."/>
            <person name="Colabardini A.C."/>
            <person name="de Araujo Lima B."/>
            <person name="Machado C.R."/>
            <person name="de Almeida Soares C.M."/>
            <person name="Probst C.M."/>
            <person name="de Menezes C.B."/>
            <person name="Thompson C.E."/>
            <person name="Bartholomeu D.C."/>
            <person name="Gradia D.F."/>
            <person name="Pavoni D.P."/>
            <person name="Grisard E.C."/>
            <person name="Fantinatti-Garboggini F."/>
            <person name="Marchini F.K."/>
            <person name="Rodrigues-Luiz G.F."/>
            <person name="Wagner G."/>
            <person name="Goldman G.H."/>
            <person name="Fietto J.L."/>
            <person name="Elias M.C."/>
            <person name="Goldman M.H."/>
            <person name="Sagot M.F."/>
            <person name="Pereira M."/>
            <person name="Stoco P.H."/>
            <person name="de Mendonca-Neto R.P."/>
            <person name="Teixeira S.M."/>
            <person name="Maciel T.E."/>
            <person name="de Oliveira Mendes T.A."/>
            <person name="Urmenyi T.P."/>
            <person name="de Souza W."/>
            <person name="Schenkman S."/>
            <person name="de Vasconcelos A.T."/>
        </authorList>
    </citation>
    <scope>NUCLEOTIDE SEQUENCE [LARGE SCALE GENOMIC DNA]</scope>
</reference>
<gene>
    <name evidence="1" type="ORF">STCU_06576</name>
</gene>
<accession>S9U4I0</accession>
<dbReference type="EMBL" id="ATMH01006576">
    <property type="protein sequence ID" value="EPY25667.1"/>
    <property type="molecule type" value="Genomic_DNA"/>
</dbReference>